<evidence type="ECO:0000313" key="3">
    <source>
        <dbReference type="Proteomes" id="UP000295215"/>
    </source>
</evidence>
<feature type="transmembrane region" description="Helical" evidence="1">
    <location>
        <begin position="46"/>
        <end position="63"/>
    </location>
</feature>
<dbReference type="Pfam" id="PF19992">
    <property type="entry name" value="DUF6427"/>
    <property type="match status" value="1"/>
</dbReference>
<proteinExistence type="predicted"/>
<feature type="transmembrane region" description="Helical" evidence="1">
    <location>
        <begin position="161"/>
        <end position="181"/>
    </location>
</feature>
<dbReference type="OrthoDB" id="1439867at2"/>
<reference evidence="2 3" key="1">
    <citation type="submission" date="2019-03" db="EMBL/GenBank/DDBJ databases">
        <title>Genomic Encyclopedia of Archaeal and Bacterial Type Strains, Phase II (KMG-II): from individual species to whole genera.</title>
        <authorList>
            <person name="Goeker M."/>
        </authorList>
    </citation>
    <scope>NUCLEOTIDE SEQUENCE [LARGE SCALE GENOMIC DNA]</scope>
    <source>
        <strain evidence="2 3">DSM 28213</strain>
    </source>
</reference>
<feature type="transmembrane region" description="Helical" evidence="1">
    <location>
        <begin position="126"/>
        <end position="154"/>
    </location>
</feature>
<comment type="caution">
    <text evidence="2">The sequence shown here is derived from an EMBL/GenBank/DDBJ whole genome shotgun (WGS) entry which is preliminary data.</text>
</comment>
<dbReference type="AlphaFoldDB" id="A0A4R7EWY8"/>
<gene>
    <name evidence="2" type="ORF">C8P70_11336</name>
</gene>
<feature type="transmembrane region" description="Helical" evidence="1">
    <location>
        <begin position="293"/>
        <end position="310"/>
    </location>
</feature>
<feature type="transmembrane region" description="Helical" evidence="1">
    <location>
        <begin position="206"/>
        <end position="228"/>
    </location>
</feature>
<dbReference type="EMBL" id="SOAG01000013">
    <property type="protein sequence ID" value="TDS58124.1"/>
    <property type="molecule type" value="Genomic_DNA"/>
</dbReference>
<accession>A0A4R7EWY8</accession>
<sequence length="311" mass="36380">MLASIFSKTKPINYIILTILVVVSYSLYIGINQNINWTGYEIAKKSVLLILLLLTMYLSQWIVSRNRLVNDNAYAPLLFVSFLLLFPSVLVHTKVIISNYFVMLALRRIFSLHSLKQSKEKIFDASFWIFVASLFYFWSILFIILVLFAIAYYGIKDYKNWVIPFLALFCVTIFLALYLGFSDENYIEWFLTKSRISFDFLYFENIYQNIALAVFTSIALLYFITQLFSIKSKSYNMQNMHKKMILSFVIGVAIYIISSDKNNGVLMFTFFPLAVLGANYIERIPQHWRKEANIYTIFFIGVFFCIAQLIL</sequence>
<keyword evidence="1" id="KW-0812">Transmembrane</keyword>
<feature type="transmembrane region" description="Helical" evidence="1">
    <location>
        <begin position="264"/>
        <end position="281"/>
    </location>
</feature>
<feature type="transmembrane region" description="Helical" evidence="1">
    <location>
        <begin position="12"/>
        <end position="31"/>
    </location>
</feature>
<evidence type="ECO:0000256" key="1">
    <source>
        <dbReference type="SAM" id="Phobius"/>
    </source>
</evidence>
<feature type="transmembrane region" description="Helical" evidence="1">
    <location>
        <begin position="75"/>
        <end position="106"/>
    </location>
</feature>
<dbReference type="RefSeq" id="WP_133712577.1">
    <property type="nucleotide sequence ID" value="NZ_SOAG01000013.1"/>
</dbReference>
<keyword evidence="3" id="KW-1185">Reference proteome</keyword>
<keyword evidence="1" id="KW-0472">Membrane</keyword>
<dbReference type="Proteomes" id="UP000295215">
    <property type="component" value="Unassembled WGS sequence"/>
</dbReference>
<evidence type="ECO:0000313" key="2">
    <source>
        <dbReference type="EMBL" id="TDS58124.1"/>
    </source>
</evidence>
<name>A0A4R7EWY8_9FLAO</name>
<organism evidence="2 3">
    <name type="scientific">Myroides indicus</name>
    <dbReference type="NCBI Taxonomy" id="1323422"/>
    <lineage>
        <taxon>Bacteria</taxon>
        <taxon>Pseudomonadati</taxon>
        <taxon>Bacteroidota</taxon>
        <taxon>Flavobacteriia</taxon>
        <taxon>Flavobacteriales</taxon>
        <taxon>Flavobacteriaceae</taxon>
        <taxon>Myroides</taxon>
    </lineage>
</organism>
<keyword evidence="1" id="KW-1133">Transmembrane helix</keyword>
<feature type="transmembrane region" description="Helical" evidence="1">
    <location>
        <begin position="240"/>
        <end position="258"/>
    </location>
</feature>
<dbReference type="InterPro" id="IPR045625">
    <property type="entry name" value="DUF6427"/>
</dbReference>
<protein>
    <submittedName>
        <fullName evidence="2">Uncharacterized protein</fullName>
    </submittedName>
</protein>